<organism evidence="6 7">
    <name type="scientific">candidate division LCP-89 bacterium B3_LCP</name>
    <dbReference type="NCBI Taxonomy" id="2012998"/>
    <lineage>
        <taxon>Bacteria</taxon>
        <taxon>Pseudomonadati</taxon>
        <taxon>Bacteria division LCP-89</taxon>
    </lineage>
</organism>
<dbReference type="Gene3D" id="3.30.1150.10">
    <property type="match status" value="1"/>
</dbReference>
<evidence type="ECO:0000259" key="5">
    <source>
        <dbReference type="Pfam" id="PF03544"/>
    </source>
</evidence>
<evidence type="ECO:0000256" key="4">
    <source>
        <dbReference type="ARBA" id="ARBA00023136"/>
    </source>
</evidence>
<dbReference type="InterPro" id="IPR006260">
    <property type="entry name" value="TonB/TolA_C"/>
</dbReference>
<reference evidence="6 7" key="1">
    <citation type="submission" date="2017-06" db="EMBL/GenBank/DDBJ databases">
        <title>Novel microbial phyla capable of carbon fixation and sulfur reduction in deep-sea sediments.</title>
        <authorList>
            <person name="Huang J."/>
            <person name="Baker B."/>
            <person name="Wang Y."/>
        </authorList>
    </citation>
    <scope>NUCLEOTIDE SEQUENCE [LARGE SCALE GENOMIC DNA]</scope>
    <source>
        <strain evidence="6">B3_LCP</strain>
    </source>
</reference>
<dbReference type="Proteomes" id="UP000319619">
    <property type="component" value="Unassembled WGS sequence"/>
</dbReference>
<evidence type="ECO:0000256" key="1">
    <source>
        <dbReference type="ARBA" id="ARBA00004167"/>
    </source>
</evidence>
<comment type="subcellular location">
    <subcellularLocation>
        <location evidence="1">Membrane</location>
        <topology evidence="1">Single-pass membrane protein</topology>
    </subcellularLocation>
</comment>
<dbReference type="AlphaFoldDB" id="A0A532UXZ6"/>
<accession>A0A532UXZ6</accession>
<keyword evidence="4" id="KW-0472">Membrane</keyword>
<dbReference type="GO" id="GO:0055085">
    <property type="term" value="P:transmembrane transport"/>
    <property type="evidence" value="ECO:0007669"/>
    <property type="project" value="InterPro"/>
</dbReference>
<keyword evidence="2" id="KW-0812">Transmembrane</keyword>
<comment type="caution">
    <text evidence="6">The sequence shown here is derived from an EMBL/GenBank/DDBJ whole genome shotgun (WGS) entry which is preliminary data.</text>
</comment>
<proteinExistence type="predicted"/>
<evidence type="ECO:0000313" key="6">
    <source>
        <dbReference type="EMBL" id="TKJ39769.1"/>
    </source>
</evidence>
<evidence type="ECO:0000313" key="7">
    <source>
        <dbReference type="Proteomes" id="UP000319619"/>
    </source>
</evidence>
<evidence type="ECO:0000256" key="2">
    <source>
        <dbReference type="ARBA" id="ARBA00022692"/>
    </source>
</evidence>
<dbReference type="SUPFAM" id="SSF74653">
    <property type="entry name" value="TolA/TonB C-terminal domain"/>
    <property type="match status" value="1"/>
</dbReference>
<feature type="domain" description="TonB C-terminal" evidence="5">
    <location>
        <begin position="59"/>
        <end position="117"/>
    </location>
</feature>
<gene>
    <name evidence="6" type="ORF">CEE37_10860</name>
</gene>
<sequence>MKKTIFWITIFILSTAVMVVITEAGNTDATFEPASATYIPPTLETSVKPEPVSYAPGRYIEGYVTVEIKVGASGDVEGVKVLYRTSKLAVKSAIRAIEQWHFKPAILNDEPIGVYVAYSVPFGNNLQIFANDNYADRILDPATNEQITMR</sequence>
<dbReference type="NCBIfam" id="TIGR01352">
    <property type="entry name" value="tonB_Cterm"/>
    <property type="match status" value="1"/>
</dbReference>
<dbReference type="Pfam" id="PF03544">
    <property type="entry name" value="TonB_C"/>
    <property type="match status" value="1"/>
</dbReference>
<keyword evidence="3" id="KW-1133">Transmembrane helix</keyword>
<dbReference type="EMBL" id="NJBN01000007">
    <property type="protein sequence ID" value="TKJ39769.1"/>
    <property type="molecule type" value="Genomic_DNA"/>
</dbReference>
<evidence type="ECO:0000256" key="3">
    <source>
        <dbReference type="ARBA" id="ARBA00022989"/>
    </source>
</evidence>
<name>A0A532UXZ6_UNCL8</name>
<protein>
    <recommendedName>
        <fullName evidence="5">TonB C-terminal domain-containing protein</fullName>
    </recommendedName>
</protein>
<dbReference type="InterPro" id="IPR037682">
    <property type="entry name" value="TonB_C"/>
</dbReference>
<dbReference type="GO" id="GO:0016020">
    <property type="term" value="C:membrane"/>
    <property type="evidence" value="ECO:0007669"/>
    <property type="project" value="UniProtKB-SubCell"/>
</dbReference>